<name>A0A316ABB3_9ACTN</name>
<dbReference type="InterPro" id="IPR018383">
    <property type="entry name" value="UPF0324_pro"/>
</dbReference>
<evidence type="ECO:0000256" key="1">
    <source>
        <dbReference type="ARBA" id="ARBA00004651"/>
    </source>
</evidence>
<evidence type="ECO:0000313" key="9">
    <source>
        <dbReference type="EMBL" id="PWJ54310.1"/>
    </source>
</evidence>
<dbReference type="AlphaFoldDB" id="A0A316ABB3"/>
<feature type="region of interest" description="Disordered" evidence="7">
    <location>
        <begin position="1"/>
        <end position="20"/>
    </location>
</feature>
<dbReference type="EMBL" id="QGDQ01000007">
    <property type="protein sequence ID" value="PWJ54310.1"/>
    <property type="molecule type" value="Genomic_DNA"/>
</dbReference>
<evidence type="ECO:0000256" key="8">
    <source>
        <dbReference type="SAM" id="Phobius"/>
    </source>
</evidence>
<dbReference type="Pfam" id="PF03601">
    <property type="entry name" value="Cons_hypoth698"/>
    <property type="match status" value="1"/>
</dbReference>
<evidence type="ECO:0000256" key="6">
    <source>
        <dbReference type="ARBA" id="ARBA00023136"/>
    </source>
</evidence>
<feature type="transmembrane region" description="Helical" evidence="8">
    <location>
        <begin position="294"/>
        <end position="316"/>
    </location>
</feature>
<organism evidence="9 10">
    <name type="scientific">Quadrisphaera granulorum</name>
    <dbReference type="NCBI Taxonomy" id="317664"/>
    <lineage>
        <taxon>Bacteria</taxon>
        <taxon>Bacillati</taxon>
        <taxon>Actinomycetota</taxon>
        <taxon>Actinomycetes</taxon>
        <taxon>Kineosporiales</taxon>
        <taxon>Kineosporiaceae</taxon>
        <taxon>Quadrisphaera</taxon>
    </lineage>
</organism>
<keyword evidence="3" id="KW-1003">Cell membrane</keyword>
<feature type="transmembrane region" description="Helical" evidence="8">
    <location>
        <begin position="353"/>
        <end position="372"/>
    </location>
</feature>
<keyword evidence="4 8" id="KW-0812">Transmembrane</keyword>
<feature type="transmembrane region" description="Helical" evidence="8">
    <location>
        <begin position="188"/>
        <end position="208"/>
    </location>
</feature>
<reference evidence="9 10" key="1">
    <citation type="submission" date="2018-03" db="EMBL/GenBank/DDBJ databases">
        <title>Genomic Encyclopedia of Archaeal and Bacterial Type Strains, Phase II (KMG-II): from individual species to whole genera.</title>
        <authorList>
            <person name="Goeker M."/>
        </authorList>
    </citation>
    <scope>NUCLEOTIDE SEQUENCE [LARGE SCALE GENOMIC DNA]</scope>
    <source>
        <strain evidence="9 10">DSM 44889</strain>
    </source>
</reference>
<feature type="transmembrane region" description="Helical" evidence="8">
    <location>
        <begin position="71"/>
        <end position="89"/>
    </location>
</feature>
<feature type="transmembrane region" description="Helical" evidence="8">
    <location>
        <begin position="47"/>
        <end position="65"/>
    </location>
</feature>
<evidence type="ECO:0000313" key="10">
    <source>
        <dbReference type="Proteomes" id="UP000245469"/>
    </source>
</evidence>
<keyword evidence="6 8" id="KW-0472">Membrane</keyword>
<dbReference type="PANTHER" id="PTHR30106">
    <property type="entry name" value="INNER MEMBRANE PROTEIN YEIH-RELATED"/>
    <property type="match status" value="1"/>
</dbReference>
<evidence type="ECO:0000256" key="4">
    <source>
        <dbReference type="ARBA" id="ARBA00022692"/>
    </source>
</evidence>
<evidence type="ECO:0000256" key="2">
    <source>
        <dbReference type="ARBA" id="ARBA00007977"/>
    </source>
</evidence>
<protein>
    <submittedName>
        <fullName evidence="9">Putative integral membrane protein (TIGR00698 family)</fullName>
    </submittedName>
</protein>
<evidence type="ECO:0000256" key="5">
    <source>
        <dbReference type="ARBA" id="ARBA00022989"/>
    </source>
</evidence>
<comment type="similarity">
    <text evidence="2">Belongs to the UPF0324 family.</text>
</comment>
<feature type="transmembrane region" description="Helical" evidence="8">
    <location>
        <begin position="328"/>
        <end position="346"/>
    </location>
</feature>
<gene>
    <name evidence="9" type="ORF">BXY45_1076</name>
</gene>
<feature type="compositionally biased region" description="Low complexity" evidence="7">
    <location>
        <begin position="1"/>
        <end position="10"/>
    </location>
</feature>
<proteinExistence type="inferred from homology"/>
<sequence length="377" mass="37189">MGTGIHTATGRGTGIGGDVGSVGAEGPIRTTMSARPGSSARSRARSLAPGLAVVAAATAAAFGAASLLPELNASTVGVVLGALMANLGLHREVLRPGTAFASRQLLRIAVVLLGLQLALPELAALGLGGLGVVVLTVAVTFTGTCLLGRVLRVPRARALLIATGFSICGASAIAAMKDVADGDEDDTAVAIALVTLCGSLAIVVLPLLRGPLGLDPAAFGSWVGASVHDVGQTVATADRVPGALTAAVVVKLSRVVLLAPLVAGVAVARTRSARRARGVSGEEAATGPKRRPPIVPLFVVGFLAAIALASAGLVPAGALDAAQHVQEVLMVAALVGLGTGIHAAVLRRTGGRALVLGMASWVLVAGVAYAGVRLVGA</sequence>
<feature type="compositionally biased region" description="Gly residues" evidence="7">
    <location>
        <begin position="11"/>
        <end position="20"/>
    </location>
</feature>
<dbReference type="Proteomes" id="UP000245469">
    <property type="component" value="Unassembled WGS sequence"/>
</dbReference>
<comment type="subcellular location">
    <subcellularLocation>
        <location evidence="1">Cell membrane</location>
        <topology evidence="1">Multi-pass membrane protein</topology>
    </subcellularLocation>
</comment>
<keyword evidence="5 8" id="KW-1133">Transmembrane helix</keyword>
<dbReference type="GO" id="GO:0005886">
    <property type="term" value="C:plasma membrane"/>
    <property type="evidence" value="ECO:0007669"/>
    <property type="project" value="UniProtKB-SubCell"/>
</dbReference>
<feature type="transmembrane region" description="Helical" evidence="8">
    <location>
        <begin position="159"/>
        <end position="176"/>
    </location>
</feature>
<accession>A0A316ABB3</accession>
<evidence type="ECO:0000256" key="7">
    <source>
        <dbReference type="SAM" id="MobiDB-lite"/>
    </source>
</evidence>
<feature type="transmembrane region" description="Helical" evidence="8">
    <location>
        <begin position="101"/>
        <end position="119"/>
    </location>
</feature>
<evidence type="ECO:0000256" key="3">
    <source>
        <dbReference type="ARBA" id="ARBA00022475"/>
    </source>
</evidence>
<feature type="transmembrane region" description="Helical" evidence="8">
    <location>
        <begin position="125"/>
        <end position="147"/>
    </location>
</feature>
<keyword evidence="10" id="KW-1185">Reference proteome</keyword>
<dbReference type="PANTHER" id="PTHR30106:SF2">
    <property type="entry name" value="UPF0324 INNER MEMBRANE PROTEIN YEIH"/>
    <property type="match status" value="1"/>
</dbReference>
<comment type="caution">
    <text evidence="9">The sequence shown here is derived from an EMBL/GenBank/DDBJ whole genome shotgun (WGS) entry which is preliminary data.</text>
</comment>